<dbReference type="AlphaFoldDB" id="T1H0N2"/>
<dbReference type="InterPro" id="IPR046805">
    <property type="entry name" value="Tra1_ring"/>
</dbReference>
<protein>
    <recommendedName>
        <fullName evidence="3">Condensin complex subunit 1 C-terminal domain-containing protein</fullName>
    </recommendedName>
</protein>
<dbReference type="HOGENOM" id="CLU_1929968_0_0_1"/>
<keyword evidence="2" id="KW-1185">Reference proteome</keyword>
<proteinExistence type="predicted"/>
<name>T1H0N2_MEGSC</name>
<evidence type="ECO:0000313" key="2">
    <source>
        <dbReference type="Proteomes" id="UP000015102"/>
    </source>
</evidence>
<dbReference type="STRING" id="36166.T1H0N2"/>
<dbReference type="EnsemblMetazoa" id="MESCA009713-RA">
    <property type="protein sequence ID" value="MESCA009713-PA"/>
    <property type="gene ID" value="MESCA009713"/>
</dbReference>
<dbReference type="InterPro" id="IPR016024">
    <property type="entry name" value="ARM-type_fold"/>
</dbReference>
<reference evidence="1" key="2">
    <citation type="submission" date="2015-06" db="UniProtKB">
        <authorList>
            <consortium name="EnsemblMetazoa"/>
        </authorList>
    </citation>
    <scope>IDENTIFICATION</scope>
</reference>
<reference evidence="2" key="1">
    <citation type="submission" date="2013-02" db="EMBL/GenBank/DDBJ databases">
        <authorList>
            <person name="Hughes D."/>
        </authorList>
    </citation>
    <scope>NUCLEOTIDE SEQUENCE</scope>
    <source>
        <strain>Durham</strain>
        <strain evidence="2">NC isolate 2 -- Noor lab</strain>
    </source>
</reference>
<evidence type="ECO:0000313" key="1">
    <source>
        <dbReference type="EnsemblMetazoa" id="MESCA009713-PA"/>
    </source>
</evidence>
<organism evidence="1 2">
    <name type="scientific">Megaselia scalaris</name>
    <name type="common">Humpbacked fly</name>
    <name type="synonym">Phora scalaris</name>
    <dbReference type="NCBI Taxonomy" id="36166"/>
    <lineage>
        <taxon>Eukaryota</taxon>
        <taxon>Metazoa</taxon>
        <taxon>Ecdysozoa</taxon>
        <taxon>Arthropoda</taxon>
        <taxon>Hexapoda</taxon>
        <taxon>Insecta</taxon>
        <taxon>Pterygota</taxon>
        <taxon>Neoptera</taxon>
        <taxon>Endopterygota</taxon>
        <taxon>Diptera</taxon>
        <taxon>Brachycera</taxon>
        <taxon>Muscomorpha</taxon>
        <taxon>Platypezoidea</taxon>
        <taxon>Phoridae</taxon>
        <taxon>Megaseliini</taxon>
        <taxon>Megaselia</taxon>
    </lineage>
</organism>
<dbReference type="EMBL" id="CAQQ02159500">
    <property type="status" value="NOT_ANNOTATED_CDS"/>
    <property type="molecule type" value="Genomic_DNA"/>
</dbReference>
<dbReference type="SUPFAM" id="SSF48371">
    <property type="entry name" value="ARM repeat"/>
    <property type="match status" value="1"/>
</dbReference>
<dbReference type="Pfam" id="PF20206">
    <property type="entry name" value="Tra1_ring"/>
    <property type="match status" value="1"/>
</dbReference>
<evidence type="ECO:0008006" key="3">
    <source>
        <dbReference type="Google" id="ProtNLM"/>
    </source>
</evidence>
<accession>T1H0N2</accession>
<sequence length="131" mass="14929">MEGNTFCTTLEPKLFSINLDNNYHKLFFQELLALSEAEDAVLFKLDCYKNVSNMDSLRKSALKALAACHYITEPVSREKILSILFKVMEKNNTDIQDAAYECMSKFFAGIKCEKDIINTGIRPLLQTLGDY</sequence>
<dbReference type="Proteomes" id="UP000015102">
    <property type="component" value="Unassembled WGS sequence"/>
</dbReference>